<dbReference type="PANTHER" id="PTHR41775">
    <property type="entry name" value="SECRETED PROTEIN-RELATED"/>
    <property type="match status" value="1"/>
</dbReference>
<evidence type="ECO:0000313" key="2">
    <source>
        <dbReference type="EMBL" id="QWV98777.1"/>
    </source>
</evidence>
<dbReference type="EMBL" id="CP076724">
    <property type="protein sequence ID" value="QWV98777.1"/>
    <property type="molecule type" value="Genomic_DNA"/>
</dbReference>
<keyword evidence="2" id="KW-0645">Protease</keyword>
<name>A0ABX8JMI0_9BACT</name>
<dbReference type="PANTHER" id="PTHR41775:SF1">
    <property type="entry name" value="PEPTIDASE M6-LIKE DOMAIN-CONTAINING PROTEIN"/>
    <property type="match status" value="1"/>
</dbReference>
<proteinExistence type="predicted"/>
<feature type="domain" description="PLL-like beta propeller" evidence="1">
    <location>
        <begin position="602"/>
        <end position="736"/>
    </location>
</feature>
<sequence length="826" mass="90931">MSIPFAHKPFTLSNPDGTRIEVQGWGDQNFAVFESDGYTVVPNPETGYYDYAMLAQDQASLIPSGVRVGSADPKSLGLQPGLRPTPHAIRGLALAGQQALGTKRRWEIRRENRRTGLQQALKLAGPLTAPPSEARTGAYTGLCLLVRFPDVPDTIPQQEVADFCNKRGYSNYGNNGSVYDYYLDNSAGRLQYTNIVPPYYTAKHPRAYYTDPAVPCGVRAQELIREALDDLKAKQFDFSRLSSDEDGYVYALNVFYAGGLVNQWAKGLWPHSSAMGGYQAGSGKTFSDYQITNMGDELSLETFCHENGHMLCDFPDLYDYGYESNGNGQYCLMAYGGPDPKNPVSVCAYLKYKAGWATQVTRITDGMTATAPAGQNRFFLYGVPNRPTEYFLLENLQQSGRNVGLPDAGLAIWHVDELGSNNWEQMSPSQHYECALEQADNQFHLERRANYGDGNDLFAAPAAAQFTAATAPSSKWWDGSPSGLNIVQISPPAPVMTFTQADTAAPFATQLCQVNNADGRLEVFSIGTNSALYHNWQVVQNGGWHGGVALGGMARQVVAGRNQDGRCEIFYVGTNSKIYHSWQVAPNGDWIVDQPLGGAAKQIAVANNADGRQEIFYIGTNDQIYHNWQTRPNNGWSGECPMGGAAKQITVGRNADGRLEIFYVGTNDRIYHNWQIVPNGGWSGEASLGGLAKQISVGRNADGRLEIFYVGTNDRIYHNWQTAPNNGWSGEAALGGLAKQLTLEKNADGRLELFYIGTNNRIYHNWQTRPNNGWSGENPMLGMAKQLTVGRNADGRLEIFYVGTNTRIYHNWQTAPNNGWCGEQPL</sequence>
<dbReference type="NCBIfam" id="TIGR03296">
    <property type="entry name" value="M6dom_TIGR03296"/>
    <property type="match status" value="1"/>
</dbReference>
<keyword evidence="2" id="KW-0378">Hydrolase</keyword>
<reference evidence="2 3" key="1">
    <citation type="submission" date="2021-06" db="EMBL/GenBank/DDBJ databases">
        <title>Gemonas diversity in paddy soil.</title>
        <authorList>
            <person name="Liu G."/>
        </authorList>
    </citation>
    <scope>NUCLEOTIDE SEQUENCE [LARGE SCALE GENOMIC DNA]</scope>
    <source>
        <strain evidence="2 3">RG29</strain>
    </source>
</reference>
<dbReference type="Proteomes" id="UP000683493">
    <property type="component" value="Chromosome"/>
</dbReference>
<organism evidence="2 3">
    <name type="scientific">Geomonas diazotrophica</name>
    <dbReference type="NCBI Taxonomy" id="2843197"/>
    <lineage>
        <taxon>Bacteria</taxon>
        <taxon>Pseudomonadati</taxon>
        <taxon>Thermodesulfobacteriota</taxon>
        <taxon>Desulfuromonadia</taxon>
        <taxon>Geobacterales</taxon>
        <taxon>Geobacteraceae</taxon>
        <taxon>Geomonas</taxon>
    </lineage>
</organism>
<evidence type="ECO:0000259" key="1">
    <source>
        <dbReference type="Pfam" id="PF26607"/>
    </source>
</evidence>
<keyword evidence="2" id="KW-0482">Metalloprotease</keyword>
<evidence type="ECO:0000313" key="3">
    <source>
        <dbReference type="Proteomes" id="UP000683493"/>
    </source>
</evidence>
<gene>
    <name evidence="2" type="ORF">KP005_05685</name>
</gene>
<protein>
    <submittedName>
        <fullName evidence="2">M6 family metalloprotease domain-containing protein</fullName>
    </submittedName>
</protein>
<keyword evidence="3" id="KW-1185">Reference proteome</keyword>
<dbReference type="InterPro" id="IPR058502">
    <property type="entry name" value="PLL-like_beta-prop"/>
</dbReference>
<dbReference type="InterPro" id="IPR008757">
    <property type="entry name" value="Peptidase_M6-like_domain"/>
</dbReference>
<feature type="domain" description="PLL-like beta propeller" evidence="1">
    <location>
        <begin position="511"/>
        <end position="599"/>
    </location>
</feature>
<dbReference type="Pfam" id="PF26607">
    <property type="entry name" value="DUF8189"/>
    <property type="match status" value="2"/>
</dbReference>
<dbReference type="GO" id="GO:0008237">
    <property type="term" value="F:metallopeptidase activity"/>
    <property type="evidence" value="ECO:0007669"/>
    <property type="project" value="UniProtKB-KW"/>
</dbReference>
<dbReference type="CDD" id="cd22954">
    <property type="entry name" value="PLL_lectin"/>
    <property type="match status" value="1"/>
</dbReference>
<accession>A0ABX8JMI0</accession>